<dbReference type="InterPro" id="IPR011990">
    <property type="entry name" value="TPR-like_helical_dom_sf"/>
</dbReference>
<sequence>MPDANTPDRPGPFAVFLATSENLGLSTTLRNVADILADTNRSVLLVDGRSGEPGASAPFPHPEPGRVHTATAPGGPALAALAEDPVAAEYDHLLVEAPVPDASEETEPVRFAADADTLVVCFAMTAWSIDGAAALAEDLIVRRGGRPVRLLTLGLKSDIGVHDRLRDSRERVRRKFAPVAAALGGTDVTFLEIPYNPLYQDSRSLAVDAEDVGTISGLRPYYEQLADWLRARRATRLTDVTVVHSARHALWAAWLRDRLAVKGVRTELRRADTYAGERPDPGAALLFLSPDDADDTLLEQIGALSHTDVRILLVDEPFPHTEAAHHERIDLRDTTEDQALRLLYTGLGLGAAEPGDSGDGAGFPRLPETTNVGARNNAFVDRPALLGTLHEELRGAARDGACLVLHGPSGWGKSDTAHELCHRVGASYDVVWWVRAWERTRVERGLGRLAGRLGAPEDRVGTDGDGVSRLLSRLSRTDGEADSWLIVYDGVTDPAELRGLLPVPHERGHVLITSRTAPAGSDPAEDVRPPHLRPLGIAPMDAEESRALLAEKVPEVSERQARQIASVVDSVPQALHLAAHCLAERTAAHRRDDHMNQDAAVRAAVGDLLAEYRAGKTELLRTTDAVSPVAVMVRVARRVVRTTPGALAWGAESPERDAVGWLLGAASLLTGRGMGLELLRSRRILSELARDDESSTPAPAGTEVLLPDEHMVSVALWALAQVGLLDVDFDRARQPLVQHHGLRDLIRADMDPAERAHIESVLRSVLSEHASQKEDLPPDWAREVFSLRLWEDPRPRVRRSLLRHLGALSQRAEAADLDRLLDIAGQAREQWRVDNSDTTDNNDNSAGSEGSHSSRDSDSDSGGHGDEQSPEYLRLLNFVARAHRLRGDYDLSRRIAQDALRGHRRLLGITHPRTLLSADSYAATLRALGRFDDALLQMRPVLAGLTLLLGPQHTATIQAEHNLALTEALTGRVAPALAAIQDRFRYRQAVGGTDDPVAWNAAELLAYLYRAAGRDGEARDLLRQKLRRHGDTWDLVRLRTEVGLAVSERRLADGFPAFKDPLYSYELAHERDLRALGLYVDRFGPDRFDTVRCRFSYAADLHALGKVEEAEQQARQCVDSLARWFGPGHPYTGVAQVRHGVYLRAGGELRLAEGVGRGALNLLTHKLGRAHPWVAVAENSLAATLASAGRDEEAVELARTALARLGDLGIAHRVGGRRVGAHLDRLTGVDPTRPVPPSGYDIDLELPDV</sequence>
<feature type="region of interest" description="Disordered" evidence="1">
    <location>
        <begin position="47"/>
        <end position="74"/>
    </location>
</feature>
<dbReference type="PANTHER" id="PTHR46082">
    <property type="entry name" value="ATP/GTP-BINDING PROTEIN-RELATED"/>
    <property type="match status" value="1"/>
</dbReference>
<dbReference type="Pfam" id="PF13424">
    <property type="entry name" value="TPR_12"/>
    <property type="match status" value="1"/>
</dbReference>
<dbReference type="NCBIfam" id="NF040586">
    <property type="entry name" value="FxSxx_TPR"/>
    <property type="match status" value="1"/>
</dbReference>
<dbReference type="Gene3D" id="1.25.40.10">
    <property type="entry name" value="Tetratricopeptide repeat domain"/>
    <property type="match status" value="2"/>
</dbReference>
<gene>
    <name evidence="2" type="ORF">STRTUCAR8_03530</name>
</gene>
<dbReference type="InterPro" id="IPR027417">
    <property type="entry name" value="P-loop_NTPase"/>
</dbReference>
<dbReference type="PANTHER" id="PTHR46082:SF6">
    <property type="entry name" value="AAA+ ATPASE DOMAIN-CONTAINING PROTEIN-RELATED"/>
    <property type="match status" value="1"/>
</dbReference>
<evidence type="ECO:0000256" key="1">
    <source>
        <dbReference type="SAM" id="MobiDB-lite"/>
    </source>
</evidence>
<organism evidence="2 3">
    <name type="scientific">Streptomyces turgidiscabies (strain Car8)</name>
    <dbReference type="NCBI Taxonomy" id="698760"/>
    <lineage>
        <taxon>Bacteria</taxon>
        <taxon>Bacillati</taxon>
        <taxon>Actinomycetota</taxon>
        <taxon>Actinomycetes</taxon>
        <taxon>Kitasatosporales</taxon>
        <taxon>Streptomycetaceae</taxon>
        <taxon>Streptomyces</taxon>
    </lineage>
</organism>
<feature type="compositionally biased region" description="Low complexity" evidence="1">
    <location>
        <begin position="836"/>
        <end position="851"/>
    </location>
</feature>
<keyword evidence="3" id="KW-1185">Reference proteome</keyword>
<dbReference type="InterPro" id="IPR053137">
    <property type="entry name" value="NLR-like"/>
</dbReference>
<dbReference type="SUPFAM" id="SSF52540">
    <property type="entry name" value="P-loop containing nucleoside triphosphate hydrolases"/>
    <property type="match status" value="1"/>
</dbReference>
<reference evidence="2 3" key="1">
    <citation type="journal article" date="2011" name="Plasmid">
        <title>Streptomyces turgidiscabies Car8 contains a modular pathogenicity island that shares virulence genes with other actinobacterial plant pathogens.</title>
        <authorList>
            <person name="Huguet-Tapia J.C."/>
            <person name="Badger J.H."/>
            <person name="Loria R."/>
            <person name="Pettis G.S."/>
        </authorList>
    </citation>
    <scope>NUCLEOTIDE SEQUENCE [LARGE SCALE GENOMIC DNA]</scope>
    <source>
        <strain evidence="2 3">Car8</strain>
    </source>
</reference>
<evidence type="ECO:0000313" key="2">
    <source>
        <dbReference type="EMBL" id="ELP68617.1"/>
    </source>
</evidence>
<dbReference type="SUPFAM" id="SSF48452">
    <property type="entry name" value="TPR-like"/>
    <property type="match status" value="3"/>
</dbReference>
<proteinExistence type="predicted"/>
<dbReference type="RefSeq" id="WP_006376321.1">
    <property type="nucleotide sequence ID" value="NZ_AEJB01000208.1"/>
</dbReference>
<dbReference type="STRING" id="85558.T45_00212"/>
<accession>L7FBK3</accession>
<dbReference type="EMBL" id="AEJB01000208">
    <property type="protein sequence ID" value="ELP68617.1"/>
    <property type="molecule type" value="Genomic_DNA"/>
</dbReference>
<name>L7FBK3_STRT8</name>
<dbReference type="GeneID" id="97401425"/>
<dbReference type="AlphaFoldDB" id="L7FBK3"/>
<dbReference type="Gene3D" id="3.40.50.300">
    <property type="entry name" value="P-loop containing nucleotide triphosphate hydrolases"/>
    <property type="match status" value="1"/>
</dbReference>
<comment type="caution">
    <text evidence="2">The sequence shown here is derived from an EMBL/GenBank/DDBJ whole genome shotgun (WGS) entry which is preliminary data.</text>
</comment>
<dbReference type="PATRIC" id="fig|698760.3.peg.2686"/>
<evidence type="ECO:0000313" key="3">
    <source>
        <dbReference type="Proteomes" id="UP000010931"/>
    </source>
</evidence>
<dbReference type="Proteomes" id="UP000010931">
    <property type="component" value="Unassembled WGS sequence"/>
</dbReference>
<protein>
    <submittedName>
        <fullName evidence="2">Tetratricopeptide repeat protein</fullName>
    </submittedName>
</protein>
<feature type="compositionally biased region" description="Basic and acidic residues" evidence="1">
    <location>
        <begin position="852"/>
        <end position="867"/>
    </location>
</feature>
<dbReference type="Pfam" id="PF13374">
    <property type="entry name" value="TPR_10"/>
    <property type="match status" value="1"/>
</dbReference>
<feature type="region of interest" description="Disordered" evidence="1">
    <location>
        <begin position="831"/>
        <end position="867"/>
    </location>
</feature>